<dbReference type="Gene3D" id="2.30.30.850">
    <property type="match status" value="1"/>
</dbReference>
<dbReference type="SUPFAM" id="SSF48097">
    <property type="entry name" value="Regulator of G-protein signaling, RGS"/>
    <property type="match status" value="1"/>
</dbReference>
<dbReference type="PROSITE" id="PS50994">
    <property type="entry name" value="INTEGRASE"/>
    <property type="match status" value="1"/>
</dbReference>
<evidence type="ECO:0000256" key="1">
    <source>
        <dbReference type="SAM" id="MobiDB-lite"/>
    </source>
</evidence>
<dbReference type="PANTHER" id="PTHR37984:SF15">
    <property type="entry name" value="INTEGRASE CATALYTIC DOMAIN-CONTAINING PROTEIN"/>
    <property type="match status" value="1"/>
</dbReference>
<dbReference type="Pfam" id="PF00665">
    <property type="entry name" value="rve"/>
    <property type="match status" value="1"/>
</dbReference>
<dbReference type="PANTHER" id="PTHR37984">
    <property type="entry name" value="PROTEIN CBG26694"/>
    <property type="match status" value="1"/>
</dbReference>
<dbReference type="InterPro" id="IPR012337">
    <property type="entry name" value="RNaseH-like_sf"/>
</dbReference>
<dbReference type="GO" id="GO:0003676">
    <property type="term" value="F:nucleic acid binding"/>
    <property type="evidence" value="ECO:0007669"/>
    <property type="project" value="InterPro"/>
</dbReference>
<evidence type="ECO:0000313" key="4">
    <source>
        <dbReference type="Proteomes" id="UP000230750"/>
    </source>
</evidence>
<evidence type="ECO:0000313" key="3">
    <source>
        <dbReference type="EMBL" id="PIK51637.1"/>
    </source>
</evidence>
<dbReference type="AlphaFoldDB" id="A0A2G8KUG0"/>
<feature type="region of interest" description="Disordered" evidence="1">
    <location>
        <begin position="390"/>
        <end position="409"/>
    </location>
</feature>
<feature type="domain" description="Integrase catalytic" evidence="2">
    <location>
        <begin position="59"/>
        <end position="217"/>
    </location>
</feature>
<reference evidence="3 4" key="1">
    <citation type="journal article" date="2017" name="PLoS Biol.">
        <title>The sea cucumber genome provides insights into morphological evolution and visceral regeneration.</title>
        <authorList>
            <person name="Zhang X."/>
            <person name="Sun L."/>
            <person name="Yuan J."/>
            <person name="Sun Y."/>
            <person name="Gao Y."/>
            <person name="Zhang L."/>
            <person name="Li S."/>
            <person name="Dai H."/>
            <person name="Hamel J.F."/>
            <person name="Liu C."/>
            <person name="Yu Y."/>
            <person name="Liu S."/>
            <person name="Lin W."/>
            <person name="Guo K."/>
            <person name="Jin S."/>
            <person name="Xu P."/>
            <person name="Storey K.B."/>
            <person name="Huan P."/>
            <person name="Zhang T."/>
            <person name="Zhou Y."/>
            <person name="Zhang J."/>
            <person name="Lin C."/>
            <person name="Li X."/>
            <person name="Xing L."/>
            <person name="Huo D."/>
            <person name="Sun M."/>
            <person name="Wang L."/>
            <person name="Mercier A."/>
            <person name="Li F."/>
            <person name="Yang H."/>
            <person name="Xiang J."/>
        </authorList>
    </citation>
    <scope>NUCLEOTIDE SEQUENCE [LARGE SCALE GENOMIC DNA]</scope>
    <source>
        <strain evidence="3">Shaxun</strain>
        <tissue evidence="3">Muscle</tissue>
    </source>
</reference>
<proteinExistence type="predicted"/>
<dbReference type="GO" id="GO:0015074">
    <property type="term" value="P:DNA integration"/>
    <property type="evidence" value="ECO:0007669"/>
    <property type="project" value="InterPro"/>
</dbReference>
<dbReference type="Gene3D" id="3.30.420.10">
    <property type="entry name" value="Ribonuclease H-like superfamily/Ribonuclease H"/>
    <property type="match status" value="1"/>
</dbReference>
<feature type="compositionally biased region" description="Basic residues" evidence="1">
    <location>
        <begin position="427"/>
        <end position="440"/>
    </location>
</feature>
<name>A0A2G8KUG0_STIJA</name>
<dbReference type="InterPro" id="IPR036397">
    <property type="entry name" value="RNaseH_sf"/>
</dbReference>
<feature type="region of interest" description="Disordered" evidence="1">
    <location>
        <begin position="576"/>
        <end position="651"/>
    </location>
</feature>
<dbReference type="InterPro" id="IPR036305">
    <property type="entry name" value="RGS_sf"/>
</dbReference>
<keyword evidence="4" id="KW-1185">Reference proteome</keyword>
<dbReference type="InterPro" id="IPR050951">
    <property type="entry name" value="Retrovirus_Pol_polyprotein"/>
</dbReference>
<dbReference type="Proteomes" id="UP000230750">
    <property type="component" value="Unassembled WGS sequence"/>
</dbReference>
<sequence>MPRRRGSSSRNTIRSPLLGDTTEMMAPPHYDNIRVELPHLFWVQAVKIFTFSCSFRANDSNKPFERVAADITELPLTTNGNRYVLVVTDYFTKYINMYALPDQTAETVAQCLFDKYFCEHGISEVLHTDQGKQFESKLVHRLCKLMGIVKTRTSPYHPQSDGQVERFNRTLKSELSKRLFSTGNQWDKMLNHIAFSYNTSVHSSIGYSPFFLVNGREARMPLEVMFGDTPVGYSCHSSYGDFVDDITKRMKEASKIVGQELVKAQEKQADYVELKTRFLPYVVGDLVWVNDPAKQRDKLAARWKGPHRVIRVMNNGVTYQLQDLSKSSIPSKVIHYNRLKPYVSPYSLEDVNEKLIQPNPPSVVQGNYLPNLSLDEFYRNLPFHFESNLDTSGISPELQGGKRLDNKRLTRLGREKNWSNNLLQVKQHQHHSNSRQHTKKGTIQDGTKPSEDRIGVEDVPGGPQPSMGSTNELQRTLSNEEGKLGDLGTGKLGERKIPDQASLFGESSTSNRSRLCKTLPDFLHDNSALPYLIQFMDSFNAVQVLQCWLATESFNKASWSHSLTTTMEIEGKTNIPNDGVVGQEEGRDITTQKGNSETKTVPKIQLNGSSLNDKESVLNNNQSRQRINPMDSPINQTKAKLILEPGRTRPP</sequence>
<organism evidence="3 4">
    <name type="scientific">Stichopus japonicus</name>
    <name type="common">Sea cucumber</name>
    <dbReference type="NCBI Taxonomy" id="307972"/>
    <lineage>
        <taxon>Eukaryota</taxon>
        <taxon>Metazoa</taxon>
        <taxon>Echinodermata</taxon>
        <taxon>Eleutherozoa</taxon>
        <taxon>Echinozoa</taxon>
        <taxon>Holothuroidea</taxon>
        <taxon>Aspidochirotacea</taxon>
        <taxon>Aspidochirotida</taxon>
        <taxon>Stichopodidae</taxon>
        <taxon>Apostichopus</taxon>
    </lineage>
</organism>
<dbReference type="EMBL" id="MRZV01000362">
    <property type="protein sequence ID" value="PIK51637.1"/>
    <property type="molecule type" value="Genomic_DNA"/>
</dbReference>
<evidence type="ECO:0000259" key="2">
    <source>
        <dbReference type="PROSITE" id="PS50994"/>
    </source>
</evidence>
<protein>
    <recommendedName>
        <fullName evidence="2">Integrase catalytic domain-containing protein</fullName>
    </recommendedName>
</protein>
<accession>A0A2G8KUG0</accession>
<comment type="caution">
    <text evidence="3">The sequence shown here is derived from an EMBL/GenBank/DDBJ whole genome shotgun (WGS) entry which is preliminary data.</text>
</comment>
<feature type="compositionally biased region" description="Polar residues" evidence="1">
    <location>
        <begin position="606"/>
        <end position="626"/>
    </location>
</feature>
<gene>
    <name evidence="3" type="ORF">BSL78_11447</name>
</gene>
<dbReference type="FunFam" id="3.30.420.10:FF:000032">
    <property type="entry name" value="Retrovirus-related Pol polyprotein from transposon 297-like Protein"/>
    <property type="match status" value="1"/>
</dbReference>
<feature type="region of interest" description="Disordered" evidence="1">
    <location>
        <begin position="426"/>
        <end position="472"/>
    </location>
</feature>
<feature type="compositionally biased region" description="Basic and acidic residues" evidence="1">
    <location>
        <begin position="400"/>
        <end position="409"/>
    </location>
</feature>
<feature type="region of interest" description="Disordered" evidence="1">
    <location>
        <begin position="1"/>
        <end position="20"/>
    </location>
</feature>
<dbReference type="SUPFAM" id="SSF53098">
    <property type="entry name" value="Ribonuclease H-like"/>
    <property type="match status" value="1"/>
</dbReference>
<dbReference type="InterPro" id="IPR001584">
    <property type="entry name" value="Integrase_cat-core"/>
</dbReference>